<accession>A0A5B8FUG9</accession>
<dbReference type="SUPFAM" id="SSF53474">
    <property type="entry name" value="alpha/beta-Hydrolases"/>
    <property type="match status" value="1"/>
</dbReference>
<dbReference type="Gene3D" id="3.40.50.1820">
    <property type="entry name" value="alpha/beta hydrolase"/>
    <property type="match status" value="1"/>
</dbReference>
<dbReference type="InterPro" id="IPR022742">
    <property type="entry name" value="Hydrolase_4"/>
</dbReference>
<dbReference type="EMBL" id="CP040818">
    <property type="protein sequence ID" value="QDL90720.1"/>
    <property type="molecule type" value="Genomic_DNA"/>
</dbReference>
<sequence length="324" mass="35250">MAEVAPFDSALAEAPEGTRARFVSAPGFGWPRPPGAQVRLRFAVTQPGARGTALIFPGRTEYAEKYGRVMAALAARGFGSVVIDWRGQGLSTRPHNRTDLGHVADFAAYQADLAAVLAAPEVASLPGPRILLAHSMGGCIALRALLSGLEVRAAVLSAPMWGFDIPLSAARSARLVARLMCAVGRSRRHLRAGERDYYALTQPFEDNLLTSDPAHYAWLRAHLTKRPELGLGGVSWGWLNRAFREIDAVARRDTPPVPMVTFLGSEEHIVSPEAIRARMARTPTGRLVTLQGGRHEAWMERPELQEICWAETDRLLIAQGLLPG</sequence>
<dbReference type="KEGG" id="ppru:FDP22_02305"/>
<dbReference type="PANTHER" id="PTHR11614">
    <property type="entry name" value="PHOSPHOLIPASE-RELATED"/>
    <property type="match status" value="1"/>
</dbReference>
<reference evidence="2 3" key="1">
    <citation type="submission" date="2019-06" db="EMBL/GenBank/DDBJ databases">
        <title>Genome sequence of Rhodobacteraceae bacterium D4M1.</title>
        <authorList>
            <person name="Cao J."/>
        </authorList>
    </citation>
    <scope>NUCLEOTIDE SEQUENCE [LARGE SCALE GENOMIC DNA]</scope>
    <source>
        <strain evidence="2 3">D4M1</strain>
    </source>
</reference>
<dbReference type="InterPro" id="IPR029058">
    <property type="entry name" value="AB_hydrolase_fold"/>
</dbReference>
<dbReference type="InterPro" id="IPR051044">
    <property type="entry name" value="MAG_DAG_Lipase"/>
</dbReference>
<name>A0A5B8FUG9_9RHOB</name>
<dbReference type="GO" id="GO:0016787">
    <property type="term" value="F:hydrolase activity"/>
    <property type="evidence" value="ECO:0007669"/>
    <property type="project" value="UniProtKB-KW"/>
</dbReference>
<proteinExistence type="predicted"/>
<dbReference type="OrthoDB" id="9788260at2"/>
<keyword evidence="2" id="KW-0378">Hydrolase</keyword>
<dbReference type="RefSeq" id="WP_138576574.1">
    <property type="nucleotide sequence ID" value="NZ_CP040818.1"/>
</dbReference>
<dbReference type="Pfam" id="PF12146">
    <property type="entry name" value="Hydrolase_4"/>
    <property type="match status" value="1"/>
</dbReference>
<evidence type="ECO:0000259" key="1">
    <source>
        <dbReference type="Pfam" id="PF12146"/>
    </source>
</evidence>
<dbReference type="AlphaFoldDB" id="A0A5B8FUG9"/>
<feature type="domain" description="Serine aminopeptidase S33" evidence="1">
    <location>
        <begin position="49"/>
        <end position="301"/>
    </location>
</feature>
<keyword evidence="3" id="KW-1185">Reference proteome</keyword>
<evidence type="ECO:0000313" key="3">
    <source>
        <dbReference type="Proteomes" id="UP000305888"/>
    </source>
</evidence>
<organism evidence="2 3">
    <name type="scientific">Paroceanicella profunda</name>
    <dbReference type="NCBI Taxonomy" id="2579971"/>
    <lineage>
        <taxon>Bacteria</taxon>
        <taxon>Pseudomonadati</taxon>
        <taxon>Pseudomonadota</taxon>
        <taxon>Alphaproteobacteria</taxon>
        <taxon>Rhodobacterales</taxon>
        <taxon>Paracoccaceae</taxon>
        <taxon>Paroceanicella</taxon>
    </lineage>
</organism>
<protein>
    <submittedName>
        <fullName evidence="2">Alpha/beta hydrolase</fullName>
    </submittedName>
</protein>
<dbReference type="Proteomes" id="UP000305888">
    <property type="component" value="Chromosome"/>
</dbReference>
<gene>
    <name evidence="2" type="ORF">FDP22_02305</name>
</gene>
<evidence type="ECO:0000313" key="2">
    <source>
        <dbReference type="EMBL" id="QDL90720.1"/>
    </source>
</evidence>